<reference evidence="1" key="1">
    <citation type="submission" date="2018-05" db="EMBL/GenBank/DDBJ databases">
        <authorList>
            <person name="Lanie J.A."/>
            <person name="Ng W.-L."/>
            <person name="Kazmierczak K.M."/>
            <person name="Andrzejewski T.M."/>
            <person name="Davidsen T.M."/>
            <person name="Wayne K.J."/>
            <person name="Tettelin H."/>
            <person name="Glass J.I."/>
            <person name="Rusch D."/>
            <person name="Podicherti R."/>
            <person name="Tsui H.-C.T."/>
            <person name="Winkler M.E."/>
        </authorList>
    </citation>
    <scope>NUCLEOTIDE SEQUENCE</scope>
</reference>
<dbReference type="AlphaFoldDB" id="A0A382BLY7"/>
<organism evidence="1">
    <name type="scientific">marine metagenome</name>
    <dbReference type="NCBI Taxonomy" id="408172"/>
    <lineage>
        <taxon>unclassified sequences</taxon>
        <taxon>metagenomes</taxon>
        <taxon>ecological metagenomes</taxon>
    </lineage>
</organism>
<dbReference type="EMBL" id="UINC01030243">
    <property type="protein sequence ID" value="SVB14312.1"/>
    <property type="molecule type" value="Genomic_DNA"/>
</dbReference>
<sequence>MRFTIVILLIISLVGCIYPFFSSAAPIVGS</sequence>
<name>A0A382BLY7_9ZZZZ</name>
<proteinExistence type="predicted"/>
<gene>
    <name evidence="1" type="ORF">METZ01_LOCUS167166</name>
</gene>
<dbReference type="PROSITE" id="PS51257">
    <property type="entry name" value="PROKAR_LIPOPROTEIN"/>
    <property type="match status" value="1"/>
</dbReference>
<accession>A0A382BLY7</accession>
<evidence type="ECO:0000313" key="1">
    <source>
        <dbReference type="EMBL" id="SVB14312.1"/>
    </source>
</evidence>
<protein>
    <submittedName>
        <fullName evidence="1">Uncharacterized protein</fullName>
    </submittedName>
</protein>